<dbReference type="PANTHER" id="PTHR48090:SF7">
    <property type="entry name" value="RFBJ PROTEIN"/>
    <property type="match status" value="1"/>
</dbReference>
<dbReference type="Gene3D" id="3.90.550.10">
    <property type="entry name" value="Spore Coat Polysaccharide Biosynthesis Protein SpsA, Chain A"/>
    <property type="match status" value="1"/>
</dbReference>
<evidence type="ECO:0000313" key="4">
    <source>
        <dbReference type="Proteomes" id="UP000248798"/>
    </source>
</evidence>
<evidence type="ECO:0000313" key="5">
    <source>
        <dbReference type="Proteomes" id="UP000293902"/>
    </source>
</evidence>
<protein>
    <submittedName>
        <fullName evidence="3">Glycosyltransferase family 2 protein</fullName>
    </submittedName>
</protein>
<dbReference type="SUPFAM" id="SSF53448">
    <property type="entry name" value="Nucleotide-diphospho-sugar transferases"/>
    <property type="match status" value="1"/>
</dbReference>
<dbReference type="InterPro" id="IPR001173">
    <property type="entry name" value="Glyco_trans_2-like"/>
</dbReference>
<organism evidence="3 4">
    <name type="scientific">Desulfobacter hydrogenophilus</name>
    <dbReference type="NCBI Taxonomy" id="2291"/>
    <lineage>
        <taxon>Bacteria</taxon>
        <taxon>Pseudomonadati</taxon>
        <taxon>Thermodesulfobacteriota</taxon>
        <taxon>Desulfobacteria</taxon>
        <taxon>Desulfobacterales</taxon>
        <taxon>Desulfobacteraceae</taxon>
        <taxon>Desulfobacter</taxon>
    </lineage>
</organism>
<proteinExistence type="predicted"/>
<dbReference type="CDD" id="cd04179">
    <property type="entry name" value="DPM_DPG-synthase_like"/>
    <property type="match status" value="1"/>
</dbReference>
<evidence type="ECO:0000313" key="3">
    <source>
        <dbReference type="EMBL" id="RAM01253.1"/>
    </source>
</evidence>
<evidence type="ECO:0000259" key="1">
    <source>
        <dbReference type="Pfam" id="PF00535"/>
    </source>
</evidence>
<dbReference type="Pfam" id="PF00535">
    <property type="entry name" value="Glycos_transf_2"/>
    <property type="match status" value="1"/>
</dbReference>
<dbReference type="InterPro" id="IPR029044">
    <property type="entry name" value="Nucleotide-diphossugar_trans"/>
</dbReference>
<keyword evidence="5" id="KW-1185">Reference proteome</keyword>
<dbReference type="Proteomes" id="UP000248798">
    <property type="component" value="Unassembled WGS sequence"/>
</dbReference>
<reference evidence="2 5" key="2">
    <citation type="submission" date="2019-02" db="EMBL/GenBank/DDBJ databases">
        <title>Complete genome sequence of Desulfobacter hydrogenophilus AcRS1.</title>
        <authorList>
            <person name="Marietou A."/>
            <person name="Lund M.B."/>
            <person name="Marshall I.P.G."/>
            <person name="Schreiber L."/>
            <person name="Jorgensen B."/>
        </authorList>
    </citation>
    <scope>NUCLEOTIDE SEQUENCE [LARGE SCALE GENOMIC DNA]</scope>
    <source>
        <strain evidence="2 5">AcRS1</strain>
    </source>
</reference>
<dbReference type="GO" id="GO:0016740">
    <property type="term" value="F:transferase activity"/>
    <property type="evidence" value="ECO:0007669"/>
    <property type="project" value="UniProtKB-KW"/>
</dbReference>
<dbReference type="EMBL" id="QLNI01000029">
    <property type="protein sequence ID" value="RAM01253.1"/>
    <property type="molecule type" value="Genomic_DNA"/>
</dbReference>
<dbReference type="OrthoDB" id="9810303at2"/>
<sequence length="243" mass="26806">MGAEAKPNECGKNSGHRFAVVIPVYNHGITVKAVVLGAVKLGFPVIVVDDGSTDITPQRLQGIPGIRVMTHEQNLGKGAALMTGFRVAAEMADFAITMDADGQHFPTDALAMIAAVPKGKKALVIGYRKQMENASVPWTSRMGRRFSNLWITASGGPGIRDSQSGFRIYPLPETLNLRTRARRYQFEVEVLVKAHRNKLAVIEVPIRVAYPVDRVSHFHPFIDFLRNSATFSRLIFRRIVGLV</sequence>
<dbReference type="AlphaFoldDB" id="A0A328FDS8"/>
<evidence type="ECO:0000313" key="2">
    <source>
        <dbReference type="EMBL" id="QBH13347.1"/>
    </source>
</evidence>
<dbReference type="EMBL" id="CP036313">
    <property type="protein sequence ID" value="QBH13347.1"/>
    <property type="molecule type" value="Genomic_DNA"/>
</dbReference>
<dbReference type="PANTHER" id="PTHR48090">
    <property type="entry name" value="UNDECAPRENYL-PHOSPHATE 4-DEOXY-4-FORMAMIDO-L-ARABINOSE TRANSFERASE-RELATED"/>
    <property type="match status" value="1"/>
</dbReference>
<gene>
    <name evidence="3" type="ORF">DO021_14340</name>
    <name evidence="2" type="ORF">EYB58_10680</name>
</gene>
<name>A0A328FDS8_9BACT</name>
<reference evidence="3 4" key="1">
    <citation type="submission" date="2018-06" db="EMBL/GenBank/DDBJ databases">
        <title>Complete Genome Sequence of Desulfobacter hydrogenophilus (DSM3380).</title>
        <authorList>
            <person name="Marietou A."/>
            <person name="Schreiber L."/>
            <person name="Marshall I."/>
            <person name="Jorgensen B."/>
        </authorList>
    </citation>
    <scope>NUCLEOTIDE SEQUENCE [LARGE SCALE GENOMIC DNA]</scope>
    <source>
        <strain evidence="3 4">DSM 3380</strain>
    </source>
</reference>
<feature type="domain" description="Glycosyltransferase 2-like" evidence="1">
    <location>
        <begin position="20"/>
        <end position="142"/>
    </location>
</feature>
<accession>A0A328FDS8</accession>
<keyword evidence="3" id="KW-0808">Transferase</keyword>
<dbReference type="RefSeq" id="WP_111957865.1">
    <property type="nucleotide sequence ID" value="NZ_CP036313.1"/>
</dbReference>
<dbReference type="InterPro" id="IPR050256">
    <property type="entry name" value="Glycosyltransferase_2"/>
</dbReference>
<dbReference type="Proteomes" id="UP000293902">
    <property type="component" value="Chromosome"/>
</dbReference>